<dbReference type="InterPro" id="IPR038060">
    <property type="entry name" value="C12orf66-like_central_sf"/>
</dbReference>
<evidence type="ECO:0000313" key="3">
    <source>
        <dbReference type="Proteomes" id="UP000006671"/>
    </source>
</evidence>
<dbReference type="InterPro" id="IPR018544">
    <property type="entry name" value="KICS_2"/>
</dbReference>
<dbReference type="OrthoDB" id="18134at2759"/>
<dbReference type="SUPFAM" id="SSF158548">
    <property type="entry name" value="FLJ32549 domain-like"/>
    <property type="match status" value="1"/>
</dbReference>
<feature type="region of interest" description="Disordered" evidence="1">
    <location>
        <begin position="1"/>
        <end position="43"/>
    </location>
</feature>
<evidence type="ECO:0000313" key="2">
    <source>
        <dbReference type="EMBL" id="EFC50143.1"/>
    </source>
</evidence>
<gene>
    <name evidence="2" type="ORF">NAEGRDRAFT_56624</name>
</gene>
<evidence type="ECO:0000256" key="1">
    <source>
        <dbReference type="SAM" id="MobiDB-lite"/>
    </source>
</evidence>
<name>D2UZG4_NAEGR</name>
<dbReference type="EMBL" id="GG738846">
    <property type="protein sequence ID" value="EFC50143.1"/>
    <property type="molecule type" value="Genomic_DNA"/>
</dbReference>
<dbReference type="InParanoid" id="D2UZG4"/>
<dbReference type="GO" id="GO:0061462">
    <property type="term" value="P:protein localization to lysosome"/>
    <property type="evidence" value="ECO:0007669"/>
    <property type="project" value="TreeGrafter"/>
</dbReference>
<dbReference type="KEGG" id="ngr:NAEGRDRAFT_56624"/>
<dbReference type="SUPFAM" id="SSF160651">
    <property type="entry name" value="FLJ32549 C-terminal domain-like"/>
    <property type="match status" value="1"/>
</dbReference>
<feature type="region of interest" description="Disordered" evidence="1">
    <location>
        <begin position="63"/>
        <end position="84"/>
    </location>
</feature>
<sequence length="758" mass="87482">MNNNNHPPTPTTPNHHHQHSNVSTPQSSISSNSTSSVAYSSTLDQQYEQQSKRFFHHFISTTGTQGSMSHNSSSSSITSTSSTQLNLGVNNNNIENNSEYGNIYLYFHYMSQLDFSQANHLIKNSTNQNSQIVNRNSKYKQIEDEIIGCLRRFIQCETLYYDANYSPNEKQDLHSLYSLLSSNLSLISMNAPYEFTNNNNNNVDSSIYNNHDHQSSDHLLMMMMMMDQNNNSPSMNSNPSANIDYIYYKQVLQPTNGVQKYNLNLIDKEFILSKQLIKDFRVLIQLRLEIIAFYRILSRYKHPPKYDNYVRIINSLKSKYINRINHTFFEKIVQSINMELNTLTSLFECEYNICNYKYKESVFTLWRTKSLFKQWNQLFIARQPSSNTLNPQSNINTPQSSNISIPASSNTITTSSTLSRSLSEDNLLVHHQNDQQQQHQQQQHLQINNEKFHSSSTGNISSNQLNSSSQNLLSNNGINLNNNMNHTNGQTMNNLSRTNLYKWMTMIFGFSQSKFTLIFHDIVNNQSSQMTSNQNNQSMASNMSPTLAVDYIQWIKSFNEIIKPETVCLIYNASHDNLDTSPILETDPEKGYMLRLRNLENPDDITLSGIKLYPCIFHYPQTQDENKISKQTLMYTYWPNILSLIMENSADLEVSEEAFYFSDPKTLTTYYLCQVTPKLYLSTIIVKSNSKDHQIALKFMSQMNSFIRNRKVFNYLTTIIPRSEQSSPSSVIKSKEGANPKETHSNNKKSTFSLFKKK</sequence>
<feature type="compositionally biased region" description="Polar residues" evidence="1">
    <location>
        <begin position="387"/>
        <end position="399"/>
    </location>
</feature>
<dbReference type="Gene3D" id="3.30.450.240">
    <property type="match status" value="1"/>
</dbReference>
<dbReference type="AlphaFoldDB" id="D2UZG4"/>
<accession>D2UZG4</accession>
<proteinExistence type="predicted"/>
<feature type="compositionally biased region" description="Low complexity" evidence="1">
    <location>
        <begin position="67"/>
        <end position="84"/>
    </location>
</feature>
<dbReference type="PANTHER" id="PTHR31581">
    <property type="entry name" value="KICSTOR COMPLEX PROTEIN C12ORF66"/>
    <property type="match status" value="1"/>
</dbReference>
<feature type="compositionally biased region" description="Polar residues" evidence="1">
    <location>
        <begin position="748"/>
        <end position="758"/>
    </location>
</feature>
<protein>
    <submittedName>
        <fullName evidence="2">Predicted protein</fullName>
    </submittedName>
</protein>
<dbReference type="PANTHER" id="PTHR31581:SF1">
    <property type="entry name" value="KICSTOR SUBUNIT 2"/>
    <property type="match status" value="1"/>
</dbReference>
<dbReference type="Pfam" id="PF09404">
    <property type="entry name" value="C12orf66_like"/>
    <property type="match status" value="2"/>
</dbReference>
<feature type="compositionally biased region" description="Basic and acidic residues" evidence="1">
    <location>
        <begin position="733"/>
        <end position="745"/>
    </location>
</feature>
<dbReference type="GeneID" id="8855341"/>
<dbReference type="GO" id="GO:0034198">
    <property type="term" value="P:cellular response to amino acid starvation"/>
    <property type="evidence" value="ECO:0007669"/>
    <property type="project" value="TreeGrafter"/>
</dbReference>
<feature type="region of interest" description="Disordered" evidence="1">
    <location>
        <begin position="453"/>
        <end position="491"/>
    </location>
</feature>
<dbReference type="GO" id="GO:0042149">
    <property type="term" value="P:cellular response to glucose starvation"/>
    <property type="evidence" value="ECO:0007669"/>
    <property type="project" value="TreeGrafter"/>
</dbReference>
<keyword evidence="3" id="KW-1185">Reference proteome</keyword>
<feature type="region of interest" description="Disordered" evidence="1">
    <location>
        <begin position="387"/>
        <end position="408"/>
    </location>
</feature>
<dbReference type="OMA" id="IYNASHD"/>
<dbReference type="VEuPathDB" id="AmoebaDB:NAEGRDRAFT_56624"/>
<dbReference type="RefSeq" id="XP_002682887.1">
    <property type="nucleotide sequence ID" value="XM_002682841.1"/>
</dbReference>
<dbReference type="GO" id="GO:1904262">
    <property type="term" value="P:negative regulation of TORC1 signaling"/>
    <property type="evidence" value="ECO:0007669"/>
    <property type="project" value="TreeGrafter"/>
</dbReference>
<feature type="region of interest" description="Disordered" evidence="1">
    <location>
        <begin position="724"/>
        <end position="758"/>
    </location>
</feature>
<feature type="compositionally biased region" description="Low complexity" evidence="1">
    <location>
        <begin position="459"/>
        <end position="491"/>
    </location>
</feature>
<reference evidence="2 3" key="1">
    <citation type="journal article" date="2010" name="Cell">
        <title>The genome of Naegleria gruberi illuminates early eukaryotic versatility.</title>
        <authorList>
            <person name="Fritz-Laylin L.K."/>
            <person name="Prochnik S.E."/>
            <person name="Ginger M.L."/>
            <person name="Dacks J.B."/>
            <person name="Carpenter M.L."/>
            <person name="Field M.C."/>
            <person name="Kuo A."/>
            <person name="Paredez A."/>
            <person name="Chapman J."/>
            <person name="Pham J."/>
            <person name="Shu S."/>
            <person name="Neupane R."/>
            <person name="Cipriano M."/>
            <person name="Mancuso J."/>
            <person name="Tu H."/>
            <person name="Salamov A."/>
            <person name="Lindquist E."/>
            <person name="Shapiro H."/>
            <person name="Lucas S."/>
            <person name="Grigoriev I.V."/>
            <person name="Cande W.Z."/>
            <person name="Fulton C."/>
            <person name="Rokhsar D.S."/>
            <person name="Dawson S.C."/>
        </authorList>
    </citation>
    <scope>NUCLEOTIDE SEQUENCE [LARGE SCALE GENOMIC DNA]</scope>
    <source>
        <strain evidence="2 3">NEG-M</strain>
    </source>
</reference>
<dbReference type="Proteomes" id="UP000006671">
    <property type="component" value="Unassembled WGS sequence"/>
</dbReference>
<feature type="compositionally biased region" description="Low complexity" evidence="1">
    <location>
        <begin position="20"/>
        <end position="41"/>
    </location>
</feature>
<organism evidence="3">
    <name type="scientific">Naegleria gruberi</name>
    <name type="common">Amoeba</name>
    <dbReference type="NCBI Taxonomy" id="5762"/>
    <lineage>
        <taxon>Eukaryota</taxon>
        <taxon>Discoba</taxon>
        <taxon>Heterolobosea</taxon>
        <taxon>Tetramitia</taxon>
        <taxon>Eutetramitia</taxon>
        <taxon>Vahlkampfiidae</taxon>
        <taxon>Naegleria</taxon>
    </lineage>
</organism>